<dbReference type="EMBL" id="REGN01006401">
    <property type="protein sequence ID" value="RNA09668.1"/>
    <property type="molecule type" value="Genomic_DNA"/>
</dbReference>
<name>A0A3M7QFF1_BRAPC</name>
<sequence>MCYEIKFFHLSLRNKRKRIYSLSLVNAYLAKRAKCDLQAVGLNGYFRLFLEQSWNGSVK</sequence>
<reference evidence="1 2" key="1">
    <citation type="journal article" date="2018" name="Sci. Rep.">
        <title>Genomic signatures of local adaptation to the degree of environmental predictability in rotifers.</title>
        <authorList>
            <person name="Franch-Gras L."/>
            <person name="Hahn C."/>
            <person name="Garcia-Roger E.M."/>
            <person name="Carmona M.J."/>
            <person name="Serra M."/>
            <person name="Gomez A."/>
        </authorList>
    </citation>
    <scope>NUCLEOTIDE SEQUENCE [LARGE SCALE GENOMIC DNA]</scope>
    <source>
        <strain evidence="1">HYR1</strain>
    </source>
</reference>
<evidence type="ECO:0000313" key="1">
    <source>
        <dbReference type="EMBL" id="RNA09668.1"/>
    </source>
</evidence>
<comment type="caution">
    <text evidence="1">The sequence shown here is derived from an EMBL/GenBank/DDBJ whole genome shotgun (WGS) entry which is preliminary data.</text>
</comment>
<dbReference type="Proteomes" id="UP000276133">
    <property type="component" value="Unassembled WGS sequence"/>
</dbReference>
<gene>
    <name evidence="1" type="ORF">BpHYR1_031141</name>
</gene>
<keyword evidence="2" id="KW-1185">Reference proteome</keyword>
<proteinExistence type="predicted"/>
<organism evidence="1 2">
    <name type="scientific">Brachionus plicatilis</name>
    <name type="common">Marine rotifer</name>
    <name type="synonym">Brachionus muelleri</name>
    <dbReference type="NCBI Taxonomy" id="10195"/>
    <lineage>
        <taxon>Eukaryota</taxon>
        <taxon>Metazoa</taxon>
        <taxon>Spiralia</taxon>
        <taxon>Gnathifera</taxon>
        <taxon>Rotifera</taxon>
        <taxon>Eurotatoria</taxon>
        <taxon>Monogononta</taxon>
        <taxon>Pseudotrocha</taxon>
        <taxon>Ploima</taxon>
        <taxon>Brachionidae</taxon>
        <taxon>Brachionus</taxon>
    </lineage>
</organism>
<evidence type="ECO:0000313" key="2">
    <source>
        <dbReference type="Proteomes" id="UP000276133"/>
    </source>
</evidence>
<dbReference type="AlphaFoldDB" id="A0A3M7QFF1"/>
<accession>A0A3M7QFF1</accession>
<protein>
    <submittedName>
        <fullName evidence="1">Uncharacterized protein</fullName>
    </submittedName>
</protein>